<dbReference type="GO" id="GO:0003677">
    <property type="term" value="F:DNA binding"/>
    <property type="evidence" value="ECO:0007669"/>
    <property type="project" value="UniProtKB-KW"/>
</dbReference>
<dbReference type="InterPro" id="IPR009061">
    <property type="entry name" value="DNA-bd_dom_put_sf"/>
</dbReference>
<keyword evidence="7" id="KW-1185">Reference proteome</keyword>
<evidence type="ECO:0000256" key="3">
    <source>
        <dbReference type="ARBA" id="ARBA00023125"/>
    </source>
</evidence>
<protein>
    <submittedName>
        <fullName evidence="6">B12 binding domain/transcriptional regulator, MerR family</fullName>
    </submittedName>
</protein>
<dbReference type="EMBL" id="AONC01000009">
    <property type="protein sequence ID" value="EXJ16632.1"/>
    <property type="molecule type" value="Genomic_DNA"/>
</dbReference>
<dbReference type="InterPro" id="IPR047057">
    <property type="entry name" value="MerR_fam"/>
</dbReference>
<accession>W9VKM0</accession>
<name>W9VKM0_9GAMM</name>
<feature type="domain" description="HTH merR-type" evidence="5">
    <location>
        <begin position="17"/>
        <end position="86"/>
    </location>
</feature>
<sequence length="335" mass="36520">MRTDELTDRSPPTERQTYRIGAVSRLTGIPADTLRVWERRYHVATPVRSEAGTRLYDSEDIGRLTLIKRLVDRGDAISSVANLSLDALRERMRGAELAGRAPVVRSRPLRLLVYGPYLGERLRADLAATEDFECLGFHSSREGILSNDWDPAPDVLVLEYPALHSDQVGEVHRLLARSGAAHCVLVYGFAGQGVVEQVVSEHLSACRAPIGLADLRHCCQGLRSQPSPQRHSLEQLGIDLVRPAPSPRYSAEELAAIAGSRRSSCDCYRHLADLIAGLSAFESYARGCELRGAEVDASHALVHAGVVQARAVLEAVLERSLGQADGDGCDMSPKD</sequence>
<dbReference type="GO" id="GO:0003700">
    <property type="term" value="F:DNA-binding transcription factor activity"/>
    <property type="evidence" value="ECO:0007669"/>
    <property type="project" value="InterPro"/>
</dbReference>
<proteinExistence type="predicted"/>
<organism evidence="6 7">
    <name type="scientific">Imhoffiella purpurea</name>
    <dbReference type="NCBI Taxonomy" id="1249627"/>
    <lineage>
        <taxon>Bacteria</taxon>
        <taxon>Pseudomonadati</taxon>
        <taxon>Pseudomonadota</taxon>
        <taxon>Gammaproteobacteria</taxon>
        <taxon>Chromatiales</taxon>
        <taxon>Chromatiaceae</taxon>
        <taxon>Imhoffiella</taxon>
    </lineage>
</organism>
<evidence type="ECO:0000256" key="2">
    <source>
        <dbReference type="ARBA" id="ARBA00023015"/>
    </source>
</evidence>
<dbReference type="STRING" id="1249627.D779_4185"/>
<evidence type="ECO:0000313" key="6">
    <source>
        <dbReference type="EMBL" id="EXJ16632.1"/>
    </source>
</evidence>
<evidence type="ECO:0000256" key="4">
    <source>
        <dbReference type="ARBA" id="ARBA00023163"/>
    </source>
</evidence>
<gene>
    <name evidence="6" type="ORF">D779_4185</name>
</gene>
<dbReference type="InterPro" id="IPR000551">
    <property type="entry name" value="MerR-type_HTH_dom"/>
</dbReference>
<keyword evidence="2" id="KW-0805">Transcription regulation</keyword>
<dbReference type="OrthoDB" id="9800334at2"/>
<dbReference type="PANTHER" id="PTHR30204">
    <property type="entry name" value="REDOX-CYCLING DRUG-SENSING TRANSCRIPTIONAL ACTIVATOR SOXR"/>
    <property type="match status" value="1"/>
</dbReference>
<reference evidence="6 7" key="1">
    <citation type="submission" date="2012-11" db="EMBL/GenBank/DDBJ databases">
        <title>Genome assembly of Thiorhodococcus sp. AK35.</title>
        <authorList>
            <person name="Nupur N."/>
            <person name="Khatri I."/>
            <person name="Subramanian S."/>
            <person name="Pinnaka A."/>
        </authorList>
    </citation>
    <scope>NUCLEOTIDE SEQUENCE [LARGE SCALE GENOMIC DNA]</scope>
    <source>
        <strain evidence="6 7">AK35</strain>
    </source>
</reference>
<evidence type="ECO:0000313" key="7">
    <source>
        <dbReference type="Proteomes" id="UP000019460"/>
    </source>
</evidence>
<dbReference type="PANTHER" id="PTHR30204:SF69">
    <property type="entry name" value="MERR-FAMILY TRANSCRIPTIONAL REGULATOR"/>
    <property type="match status" value="1"/>
</dbReference>
<dbReference type="Gene3D" id="1.10.1660.10">
    <property type="match status" value="1"/>
</dbReference>
<keyword evidence="4" id="KW-0804">Transcription</keyword>
<dbReference type="AlphaFoldDB" id="W9VKM0"/>
<dbReference type="eggNOG" id="COG0789">
    <property type="taxonomic scope" value="Bacteria"/>
</dbReference>
<dbReference type="SMART" id="SM00422">
    <property type="entry name" value="HTH_MERR"/>
    <property type="match status" value="1"/>
</dbReference>
<evidence type="ECO:0000259" key="5">
    <source>
        <dbReference type="PROSITE" id="PS50937"/>
    </source>
</evidence>
<comment type="caution">
    <text evidence="6">The sequence shown here is derived from an EMBL/GenBank/DDBJ whole genome shotgun (WGS) entry which is preliminary data.</text>
</comment>
<keyword evidence="3" id="KW-0238">DNA-binding</keyword>
<dbReference type="PROSITE" id="PS50937">
    <property type="entry name" value="HTH_MERR_2"/>
    <property type="match status" value="1"/>
</dbReference>
<dbReference type="Proteomes" id="UP000019460">
    <property type="component" value="Unassembled WGS sequence"/>
</dbReference>
<evidence type="ECO:0000256" key="1">
    <source>
        <dbReference type="ARBA" id="ARBA00022491"/>
    </source>
</evidence>
<dbReference type="SUPFAM" id="SSF46955">
    <property type="entry name" value="Putative DNA-binding domain"/>
    <property type="match status" value="1"/>
</dbReference>
<dbReference type="CDD" id="cd01104">
    <property type="entry name" value="HTH_MlrA-CarA"/>
    <property type="match status" value="1"/>
</dbReference>
<dbReference type="Pfam" id="PF13411">
    <property type="entry name" value="MerR_1"/>
    <property type="match status" value="1"/>
</dbReference>
<keyword evidence="1" id="KW-0678">Repressor</keyword>